<keyword evidence="6" id="KW-0547">Nucleotide-binding</keyword>
<keyword evidence="3" id="KW-1003">Cell membrane</keyword>
<dbReference type="InterPro" id="IPR027417">
    <property type="entry name" value="P-loop_NTPase"/>
</dbReference>
<comment type="caution">
    <text evidence="11">The sequence shown here is derived from an EMBL/GenBank/DDBJ whole genome shotgun (WGS) entry which is preliminary data.</text>
</comment>
<evidence type="ECO:0000256" key="3">
    <source>
        <dbReference type="ARBA" id="ARBA00022475"/>
    </source>
</evidence>
<proteinExistence type="predicted"/>
<dbReference type="AlphaFoldDB" id="A0A3N4U8N1"/>
<evidence type="ECO:0000256" key="4">
    <source>
        <dbReference type="ARBA" id="ARBA00022597"/>
    </source>
</evidence>
<dbReference type="GO" id="GO:0016887">
    <property type="term" value="F:ATP hydrolysis activity"/>
    <property type="evidence" value="ECO:0007669"/>
    <property type="project" value="InterPro"/>
</dbReference>
<dbReference type="PANTHER" id="PTHR43790">
    <property type="entry name" value="CARBOHYDRATE TRANSPORT ATP-BINDING PROTEIN MG119-RELATED"/>
    <property type="match status" value="1"/>
</dbReference>
<evidence type="ECO:0000313" key="11">
    <source>
        <dbReference type="EMBL" id="RPE63329.1"/>
    </source>
</evidence>
<accession>A0A3N4U8N1</accession>
<dbReference type="FunFam" id="3.40.50.300:FF:000127">
    <property type="entry name" value="Ribose import ATP-binding protein RbsA"/>
    <property type="match status" value="1"/>
</dbReference>
<dbReference type="PROSITE" id="PS50893">
    <property type="entry name" value="ABC_TRANSPORTER_2"/>
    <property type="match status" value="2"/>
</dbReference>
<evidence type="ECO:0000256" key="5">
    <source>
        <dbReference type="ARBA" id="ARBA00022737"/>
    </source>
</evidence>
<evidence type="ECO:0000313" key="12">
    <source>
        <dbReference type="Proteomes" id="UP000269689"/>
    </source>
</evidence>
<evidence type="ECO:0000256" key="7">
    <source>
        <dbReference type="ARBA" id="ARBA00022840"/>
    </source>
</evidence>
<gene>
    <name evidence="11" type="ORF">EDD53_2932</name>
</gene>
<name>A0A3N4U8N1_9RHOB</name>
<dbReference type="Proteomes" id="UP000269689">
    <property type="component" value="Unassembled WGS sequence"/>
</dbReference>
<dbReference type="PROSITE" id="PS00211">
    <property type="entry name" value="ABC_TRANSPORTER_1"/>
    <property type="match status" value="1"/>
</dbReference>
<evidence type="ECO:0000256" key="1">
    <source>
        <dbReference type="ARBA" id="ARBA00004202"/>
    </source>
</evidence>
<dbReference type="InterPro" id="IPR003593">
    <property type="entry name" value="AAA+_ATPase"/>
</dbReference>
<keyword evidence="7 11" id="KW-0067">ATP-binding</keyword>
<feature type="domain" description="ABC transporter" evidence="10">
    <location>
        <begin position="12"/>
        <end position="249"/>
    </location>
</feature>
<sequence length="514" mass="55768">MQSVTQLIPDLLCVSDLKKHFGGVKALDGVDLNVRQGEVHALVGENGAGKSTLIKVLTGIHMPTDGQISFAGKPFDAGSPHASKDVGIQVVHQEFNLLEHLSIAENISIEDLPTSRWGLLNRTEMRSRAVVAIAAVGLDGVNVNRPVSSLGIAHRQLIEIARSLQSDSKLLILDEPTATLTEREKVKLFKIIQNVKEQGVSVLFVSHHLDEVFQICDRVTVFRNGKTVITQDIDQTSPSEVVSHMVGRHVDHTDASAAQAVPFGPIALRTKELKTIANRSEQGVSIAVQSGEILGIAGLVGAGRTEFLRAIFAADKSNGGTVYIKEKQVKFRGPRDAIDAGIGFVTEDRKDEGLILQMPISMNISMVNLKKLFRTGLIRHFAEHHQAVKYGDNLQMKYGKTADAAASLSGGNQQKIVLAKWLASKPAVLLLDEPTRGVDVGAKFEIYGILRALAAEGVAMIVVSSELPELMTLSDRIAVMADHKISGVLTRSEYSEERILQLAYGQTVEQRVAQ</sequence>
<dbReference type="Gene3D" id="3.40.50.300">
    <property type="entry name" value="P-loop containing nucleotide triphosphate hydrolases"/>
    <property type="match status" value="2"/>
</dbReference>
<evidence type="ECO:0000256" key="8">
    <source>
        <dbReference type="ARBA" id="ARBA00022967"/>
    </source>
</evidence>
<evidence type="ECO:0000256" key="6">
    <source>
        <dbReference type="ARBA" id="ARBA00022741"/>
    </source>
</evidence>
<dbReference type="CDD" id="cd03216">
    <property type="entry name" value="ABC_Carb_Monos_I"/>
    <property type="match status" value="1"/>
</dbReference>
<evidence type="ECO:0000256" key="9">
    <source>
        <dbReference type="ARBA" id="ARBA00023136"/>
    </source>
</evidence>
<dbReference type="RefSeq" id="WP_123794226.1">
    <property type="nucleotide sequence ID" value="NZ_RKQK01000005.1"/>
</dbReference>
<dbReference type="InterPro" id="IPR050107">
    <property type="entry name" value="ABC_carbohydrate_import_ATPase"/>
</dbReference>
<protein>
    <submittedName>
        <fullName evidence="11">Monosaccharide ABC transporter ATP-binding protein (CUT2 family)</fullName>
    </submittedName>
</protein>
<dbReference type="GO" id="GO:0005524">
    <property type="term" value="F:ATP binding"/>
    <property type="evidence" value="ECO:0007669"/>
    <property type="project" value="UniProtKB-KW"/>
</dbReference>
<dbReference type="EMBL" id="RKQK01000005">
    <property type="protein sequence ID" value="RPE63329.1"/>
    <property type="molecule type" value="Genomic_DNA"/>
</dbReference>
<dbReference type="CDD" id="cd03215">
    <property type="entry name" value="ABC_Carb_Monos_II"/>
    <property type="match status" value="1"/>
</dbReference>
<keyword evidence="12" id="KW-1185">Reference proteome</keyword>
<comment type="subcellular location">
    <subcellularLocation>
        <location evidence="1">Cell membrane</location>
        <topology evidence="1">Peripheral membrane protein</topology>
    </subcellularLocation>
</comment>
<feature type="domain" description="ABC transporter" evidence="10">
    <location>
        <begin position="261"/>
        <end position="507"/>
    </location>
</feature>
<evidence type="ECO:0000256" key="2">
    <source>
        <dbReference type="ARBA" id="ARBA00022448"/>
    </source>
</evidence>
<reference evidence="11 12" key="1">
    <citation type="submission" date="2018-11" db="EMBL/GenBank/DDBJ databases">
        <title>Genomic Encyclopedia of Type Strains, Phase IV (KMG-IV): sequencing the most valuable type-strain genomes for metagenomic binning, comparative biology and taxonomic classification.</title>
        <authorList>
            <person name="Goeker M."/>
        </authorList>
    </citation>
    <scope>NUCLEOTIDE SEQUENCE [LARGE SCALE GENOMIC DNA]</scope>
    <source>
        <strain evidence="11 12">DSM 104731</strain>
    </source>
</reference>
<dbReference type="SMART" id="SM00382">
    <property type="entry name" value="AAA"/>
    <property type="match status" value="2"/>
</dbReference>
<keyword evidence="8" id="KW-1278">Translocase</keyword>
<dbReference type="PANTHER" id="PTHR43790:SF3">
    <property type="entry name" value="D-ALLOSE IMPORT ATP-BINDING PROTEIN ALSA-RELATED"/>
    <property type="match status" value="1"/>
</dbReference>
<keyword evidence="9" id="KW-0472">Membrane</keyword>
<dbReference type="InterPro" id="IPR003439">
    <property type="entry name" value="ABC_transporter-like_ATP-bd"/>
</dbReference>
<dbReference type="Pfam" id="PF00005">
    <property type="entry name" value="ABC_tran"/>
    <property type="match status" value="2"/>
</dbReference>
<dbReference type="OrthoDB" id="9805029at2"/>
<keyword evidence="2" id="KW-0813">Transport</keyword>
<evidence type="ECO:0000259" key="10">
    <source>
        <dbReference type="PROSITE" id="PS50893"/>
    </source>
</evidence>
<keyword evidence="4" id="KW-0762">Sugar transport</keyword>
<keyword evidence="5" id="KW-0677">Repeat</keyword>
<organism evidence="11 12">
    <name type="scientific">Pacificibacter maritimus</name>
    <dbReference type="NCBI Taxonomy" id="762213"/>
    <lineage>
        <taxon>Bacteria</taxon>
        <taxon>Pseudomonadati</taxon>
        <taxon>Pseudomonadota</taxon>
        <taxon>Alphaproteobacteria</taxon>
        <taxon>Rhodobacterales</taxon>
        <taxon>Roseobacteraceae</taxon>
        <taxon>Pacificibacter</taxon>
    </lineage>
</organism>
<dbReference type="InterPro" id="IPR017871">
    <property type="entry name" value="ABC_transporter-like_CS"/>
</dbReference>
<dbReference type="SUPFAM" id="SSF52540">
    <property type="entry name" value="P-loop containing nucleoside triphosphate hydrolases"/>
    <property type="match status" value="2"/>
</dbReference>
<dbReference type="GO" id="GO:0005886">
    <property type="term" value="C:plasma membrane"/>
    <property type="evidence" value="ECO:0007669"/>
    <property type="project" value="UniProtKB-SubCell"/>
</dbReference>